<dbReference type="Proteomes" id="UP000319143">
    <property type="component" value="Unassembled WGS sequence"/>
</dbReference>
<dbReference type="PANTHER" id="PTHR35369">
    <property type="entry name" value="BLR3025 PROTEIN-RELATED"/>
    <property type="match status" value="1"/>
</dbReference>
<accession>A0A5C6DCX0</accession>
<dbReference type="Gene3D" id="3.40.50.300">
    <property type="entry name" value="P-loop containing nucleotide triphosphate hydrolases"/>
    <property type="match status" value="1"/>
</dbReference>
<dbReference type="SUPFAM" id="SSF52540">
    <property type="entry name" value="P-loop containing nucleoside triphosphate hydrolases"/>
    <property type="match status" value="1"/>
</dbReference>
<dbReference type="InterPro" id="IPR027417">
    <property type="entry name" value="P-loop_NTPase"/>
</dbReference>
<gene>
    <name evidence="2" type="primary">recA</name>
    <name evidence="2" type="ORF">Poly41_42270</name>
</gene>
<evidence type="ECO:0000256" key="1">
    <source>
        <dbReference type="ARBA" id="ARBA00022763"/>
    </source>
</evidence>
<keyword evidence="3" id="KW-1185">Reference proteome</keyword>
<evidence type="ECO:0000313" key="3">
    <source>
        <dbReference type="Proteomes" id="UP000319143"/>
    </source>
</evidence>
<dbReference type="InterPro" id="IPR050356">
    <property type="entry name" value="SulA_CellDiv_inhibitor"/>
</dbReference>
<proteinExistence type="predicted"/>
<organism evidence="2 3">
    <name type="scientific">Novipirellula artificiosorum</name>
    <dbReference type="NCBI Taxonomy" id="2528016"/>
    <lineage>
        <taxon>Bacteria</taxon>
        <taxon>Pseudomonadati</taxon>
        <taxon>Planctomycetota</taxon>
        <taxon>Planctomycetia</taxon>
        <taxon>Pirellulales</taxon>
        <taxon>Pirellulaceae</taxon>
        <taxon>Novipirellula</taxon>
    </lineage>
</organism>
<sequence length="339" mass="36473">MTAQQTFAFMEVAVPMPKRPAASAVAAPAVAPSAPAVAEAPVAAVAPAAASESAEEQRLESAKEQRLDVPNDRQAILRRLRAQAGCITAADSKNKKTFSTGSSAIDQKLLRGGLRIDAVTEWIAESDSSGAAALAMIVAANCLRVHLGSGPLVIVDSNKTFYPPAAVSLGIPVERMILVRPRCHRDSVWAIDQALRCDAVAAVWAMLDARLDDRDARRFQLAAEQGETTGLFVRPRAVRGRPSFTDVQFSVQRVIPKRETVKPAMGHPLQVTLDRGRGAELGKSVWLQIDDHARLHEVAAPQENQYETAAVHLASQLAHPKSAVASSRAIRQADRKRRA</sequence>
<dbReference type="EMBL" id="SJPV01000007">
    <property type="protein sequence ID" value="TWU35083.1"/>
    <property type="molecule type" value="Genomic_DNA"/>
</dbReference>
<protein>
    <submittedName>
        <fullName evidence="2">Protein RecA</fullName>
    </submittedName>
</protein>
<dbReference type="RefSeq" id="WP_197231469.1">
    <property type="nucleotide sequence ID" value="NZ_SJPV01000007.1"/>
</dbReference>
<name>A0A5C6DCX0_9BACT</name>
<dbReference type="AlphaFoldDB" id="A0A5C6DCX0"/>
<comment type="caution">
    <text evidence="2">The sequence shown here is derived from an EMBL/GenBank/DDBJ whole genome shotgun (WGS) entry which is preliminary data.</text>
</comment>
<reference evidence="2 3" key="1">
    <citation type="submission" date="2019-02" db="EMBL/GenBank/DDBJ databases">
        <title>Deep-cultivation of Planctomycetes and their phenomic and genomic characterization uncovers novel biology.</title>
        <authorList>
            <person name="Wiegand S."/>
            <person name="Jogler M."/>
            <person name="Boedeker C."/>
            <person name="Pinto D."/>
            <person name="Vollmers J."/>
            <person name="Rivas-Marin E."/>
            <person name="Kohn T."/>
            <person name="Peeters S.H."/>
            <person name="Heuer A."/>
            <person name="Rast P."/>
            <person name="Oberbeckmann S."/>
            <person name="Bunk B."/>
            <person name="Jeske O."/>
            <person name="Meyerdierks A."/>
            <person name="Storesund J.E."/>
            <person name="Kallscheuer N."/>
            <person name="Luecker S."/>
            <person name="Lage O.M."/>
            <person name="Pohl T."/>
            <person name="Merkel B.J."/>
            <person name="Hornburger P."/>
            <person name="Mueller R.-W."/>
            <person name="Bruemmer F."/>
            <person name="Labrenz M."/>
            <person name="Spormann A.M."/>
            <person name="Op Den Camp H."/>
            <person name="Overmann J."/>
            <person name="Amann R."/>
            <person name="Jetten M.S.M."/>
            <person name="Mascher T."/>
            <person name="Medema M.H."/>
            <person name="Devos D.P."/>
            <person name="Kaster A.-K."/>
            <person name="Ovreas L."/>
            <person name="Rohde M."/>
            <person name="Galperin M.Y."/>
            <person name="Jogler C."/>
        </authorList>
    </citation>
    <scope>NUCLEOTIDE SEQUENCE [LARGE SCALE GENOMIC DNA]</scope>
    <source>
        <strain evidence="2 3">Poly41</strain>
    </source>
</reference>
<dbReference type="GO" id="GO:0006281">
    <property type="term" value="P:DNA repair"/>
    <property type="evidence" value="ECO:0007669"/>
    <property type="project" value="TreeGrafter"/>
</dbReference>
<keyword evidence="1" id="KW-0227">DNA damage</keyword>
<dbReference type="PANTHER" id="PTHR35369:SF3">
    <property type="entry name" value="TRANSLESION DNA SYNTHESIS-ASSOCIATED PROTEIN IMUA"/>
    <property type="match status" value="1"/>
</dbReference>
<evidence type="ECO:0000313" key="2">
    <source>
        <dbReference type="EMBL" id="TWU35083.1"/>
    </source>
</evidence>